<evidence type="ECO:0000256" key="1">
    <source>
        <dbReference type="SAM" id="Phobius"/>
    </source>
</evidence>
<protein>
    <submittedName>
        <fullName evidence="2">Uncharacterized protein</fullName>
    </submittedName>
</protein>
<dbReference type="OrthoDB" id="2988755at2"/>
<dbReference type="RefSeq" id="WP_139135657.1">
    <property type="nucleotide sequence ID" value="NZ_BMMJ01000009.1"/>
</dbReference>
<name>A0A1C6ULR1_9ACTN</name>
<gene>
    <name evidence="2" type="ORF">GA0070617_2813</name>
</gene>
<keyword evidence="1" id="KW-0472">Membrane</keyword>
<keyword evidence="1" id="KW-0812">Transmembrane</keyword>
<evidence type="ECO:0000313" key="3">
    <source>
        <dbReference type="Proteomes" id="UP000198937"/>
    </source>
</evidence>
<reference evidence="2 3" key="1">
    <citation type="submission" date="2016-06" db="EMBL/GenBank/DDBJ databases">
        <authorList>
            <person name="Kjaerup R.B."/>
            <person name="Dalgaard T.S."/>
            <person name="Juul-Madsen H.R."/>
        </authorList>
    </citation>
    <scope>NUCLEOTIDE SEQUENCE [LARGE SCALE GENOMIC DNA]</scope>
    <source>
        <strain evidence="2 3">DSM 45577</strain>
    </source>
</reference>
<evidence type="ECO:0000313" key="2">
    <source>
        <dbReference type="EMBL" id="SCL54944.1"/>
    </source>
</evidence>
<dbReference type="Proteomes" id="UP000198937">
    <property type="component" value="Unassembled WGS sequence"/>
</dbReference>
<keyword evidence="1" id="KW-1133">Transmembrane helix</keyword>
<proteinExistence type="predicted"/>
<feature type="transmembrane region" description="Helical" evidence="1">
    <location>
        <begin position="89"/>
        <end position="110"/>
    </location>
</feature>
<dbReference type="STRING" id="683228.GA0070617_2813"/>
<dbReference type="AlphaFoldDB" id="A0A1C6ULR1"/>
<accession>A0A1C6ULR1</accession>
<sequence length="111" mass="11747">MTTSTVPSRSGGVPRWSTPTHRWPSLLGRASRPALIAQTGALVGFGTLAVGSLYLAPTVGLVLSGLVLAGHGVWDLWHYRRDRVVPRSLAEFCMLLDVPLGVGFLVLAALG</sequence>
<keyword evidence="3" id="KW-1185">Reference proteome</keyword>
<organism evidence="2 3">
    <name type="scientific">Micromonospora yangpuensis</name>
    <dbReference type="NCBI Taxonomy" id="683228"/>
    <lineage>
        <taxon>Bacteria</taxon>
        <taxon>Bacillati</taxon>
        <taxon>Actinomycetota</taxon>
        <taxon>Actinomycetes</taxon>
        <taxon>Micromonosporales</taxon>
        <taxon>Micromonosporaceae</taxon>
        <taxon>Micromonospora</taxon>
    </lineage>
</organism>
<dbReference type="EMBL" id="FMIA01000002">
    <property type="protein sequence ID" value="SCL54944.1"/>
    <property type="molecule type" value="Genomic_DNA"/>
</dbReference>